<feature type="binding site" evidence="6">
    <location>
        <begin position="11"/>
        <end position="18"/>
    </location>
    <ligand>
        <name>ATP</name>
        <dbReference type="ChEBI" id="CHEBI:30616"/>
    </ligand>
</feature>
<name>A0A2V2LSN9_9RHOB</name>
<comment type="function">
    <text evidence="6">Catalyzes the phosphorylation of ribose 1,5-bisphosphate to 5-phospho-D-ribosyl alpha-1-diphosphate (PRPP).</text>
</comment>
<comment type="similarity">
    <text evidence="6">Belongs to the ribose 1,5-bisphosphokinase family.</text>
</comment>
<evidence type="ECO:0000256" key="2">
    <source>
        <dbReference type="ARBA" id="ARBA00005069"/>
    </source>
</evidence>
<dbReference type="InterPro" id="IPR012699">
    <property type="entry name" value="PhnN"/>
</dbReference>
<sequence>MTQGRLIAVVGPSGVGKDSVMRALAGIEPRLDIARRCITRPPDNGSEDFDSVTVTRFEALRADGAFALNWGAHGLFYGIPHSALHGLVDGRDVLANLSRGALPDAAARAARLHVLSLDAAPEVLAARLHRRGRESAKAIGARLARSGAPVPPGVPVTRLWNDGALSDTVEQARAALYPASG</sequence>
<dbReference type="HAMAP" id="MF_00836">
    <property type="entry name" value="PhnN"/>
    <property type="match status" value="1"/>
</dbReference>
<accession>A0A2V2LSN9</accession>
<keyword evidence="7" id="KW-0418">Kinase</keyword>
<organism evidence="7 8">
    <name type="scientific">Meridianimarinicoccus roseus</name>
    <dbReference type="NCBI Taxonomy" id="2072018"/>
    <lineage>
        <taxon>Bacteria</taxon>
        <taxon>Pseudomonadati</taxon>
        <taxon>Pseudomonadota</taxon>
        <taxon>Alphaproteobacteria</taxon>
        <taxon>Rhodobacterales</taxon>
        <taxon>Paracoccaceae</taxon>
        <taxon>Meridianimarinicoccus</taxon>
    </lineage>
</organism>
<dbReference type="GO" id="GO:0019634">
    <property type="term" value="P:organic phosphonate metabolic process"/>
    <property type="evidence" value="ECO:0007669"/>
    <property type="project" value="UniProtKB-UniRule"/>
</dbReference>
<dbReference type="GO" id="GO:0033863">
    <property type="term" value="F:ribose 1,5-bisphosphate phosphokinase activity"/>
    <property type="evidence" value="ECO:0007669"/>
    <property type="project" value="UniProtKB-UniRule"/>
</dbReference>
<dbReference type="NCBIfam" id="TIGR02322">
    <property type="entry name" value="phosphon_PhnN"/>
    <property type="match status" value="1"/>
</dbReference>
<keyword evidence="8" id="KW-1185">Reference proteome</keyword>
<dbReference type="EMBL" id="QGKU01000003">
    <property type="protein sequence ID" value="PWR04453.1"/>
    <property type="molecule type" value="Genomic_DNA"/>
</dbReference>
<dbReference type="RefSeq" id="WP_109809755.1">
    <property type="nucleotide sequence ID" value="NZ_QGKU01000003.1"/>
</dbReference>
<dbReference type="Proteomes" id="UP000245680">
    <property type="component" value="Unassembled WGS sequence"/>
</dbReference>
<dbReference type="GO" id="GO:0006015">
    <property type="term" value="P:5-phosphoribose 1-diphosphate biosynthetic process"/>
    <property type="evidence" value="ECO:0007669"/>
    <property type="project" value="UniProtKB-UniRule"/>
</dbReference>
<dbReference type="Gene3D" id="3.40.50.300">
    <property type="entry name" value="P-loop containing nucleotide triphosphate hydrolases"/>
    <property type="match status" value="1"/>
</dbReference>
<comment type="catalytic activity">
    <reaction evidence="1 6">
        <text>alpha-D-ribose 1,5-bisphosphate + ATP = 5-phospho-alpha-D-ribose 1-diphosphate + ADP</text>
        <dbReference type="Rhea" id="RHEA:20109"/>
        <dbReference type="ChEBI" id="CHEBI:30616"/>
        <dbReference type="ChEBI" id="CHEBI:58017"/>
        <dbReference type="ChEBI" id="CHEBI:68688"/>
        <dbReference type="ChEBI" id="CHEBI:456216"/>
        <dbReference type="EC" id="2.7.4.23"/>
    </reaction>
</comment>
<dbReference type="InterPro" id="IPR027417">
    <property type="entry name" value="P-loop_NTPase"/>
</dbReference>
<evidence type="ECO:0000256" key="6">
    <source>
        <dbReference type="HAMAP-Rule" id="MF_00836"/>
    </source>
</evidence>
<gene>
    <name evidence="6 7" type="primary">phnN</name>
    <name evidence="7" type="ORF">DKT77_00350</name>
</gene>
<dbReference type="OrthoDB" id="341217at2"/>
<evidence type="ECO:0000256" key="5">
    <source>
        <dbReference type="ARBA" id="ARBA00022840"/>
    </source>
</evidence>
<evidence type="ECO:0000256" key="1">
    <source>
        <dbReference type="ARBA" id="ARBA00000373"/>
    </source>
</evidence>
<reference evidence="7 8" key="1">
    <citation type="submission" date="2018-05" db="EMBL/GenBank/DDBJ databases">
        <title>Rhodobacteraceae gen. nov., sp. nov. isolated from sea water.</title>
        <authorList>
            <person name="Ren Y."/>
        </authorList>
    </citation>
    <scope>NUCLEOTIDE SEQUENCE [LARGE SCALE GENOMIC DNA]</scope>
    <source>
        <strain evidence="7 8">TG-679</strain>
    </source>
</reference>
<comment type="caution">
    <text evidence="7">The sequence shown here is derived from an EMBL/GenBank/DDBJ whole genome shotgun (WGS) entry which is preliminary data.</text>
</comment>
<comment type="pathway">
    <text evidence="2 6">Metabolic intermediate biosynthesis; 5-phospho-alpha-D-ribose 1-diphosphate biosynthesis; 5-phospho-alpha-D-ribose 1-diphosphate from D-ribose 5-phosphate (route II): step 3/3.</text>
</comment>
<proteinExistence type="inferred from homology"/>
<keyword evidence="4 6" id="KW-0547">Nucleotide-binding</keyword>
<keyword evidence="5 6" id="KW-0067">ATP-binding</keyword>
<dbReference type="EC" id="2.7.4.23" evidence="6"/>
<dbReference type="UniPathway" id="UPA00087">
    <property type="reaction ID" value="UER00175"/>
</dbReference>
<evidence type="ECO:0000256" key="4">
    <source>
        <dbReference type="ARBA" id="ARBA00022741"/>
    </source>
</evidence>
<dbReference type="SUPFAM" id="SSF52540">
    <property type="entry name" value="P-loop containing nucleoside triphosphate hydrolases"/>
    <property type="match status" value="1"/>
</dbReference>
<evidence type="ECO:0000256" key="3">
    <source>
        <dbReference type="ARBA" id="ARBA00022679"/>
    </source>
</evidence>
<dbReference type="GO" id="GO:0005524">
    <property type="term" value="F:ATP binding"/>
    <property type="evidence" value="ECO:0007669"/>
    <property type="project" value="UniProtKB-KW"/>
</dbReference>
<protein>
    <recommendedName>
        <fullName evidence="6">Ribose 1,5-bisphosphate phosphokinase PhnN</fullName>
        <ecNumber evidence="6">2.7.4.23</ecNumber>
    </recommendedName>
    <alternativeName>
        <fullName evidence="6">Ribose 1,5-bisphosphokinase</fullName>
    </alternativeName>
</protein>
<dbReference type="AlphaFoldDB" id="A0A2V2LSN9"/>
<keyword evidence="3 6" id="KW-0808">Transferase</keyword>
<evidence type="ECO:0000313" key="8">
    <source>
        <dbReference type="Proteomes" id="UP000245680"/>
    </source>
</evidence>
<evidence type="ECO:0000313" key="7">
    <source>
        <dbReference type="EMBL" id="PWR04453.1"/>
    </source>
</evidence>